<dbReference type="Pfam" id="PF00156">
    <property type="entry name" value="Pribosyltran"/>
    <property type="match status" value="1"/>
</dbReference>
<dbReference type="Gene3D" id="3.40.50.2020">
    <property type="match status" value="1"/>
</dbReference>
<dbReference type="AlphaFoldDB" id="Q5WUB6"/>
<dbReference type="PANTHER" id="PTHR47505">
    <property type="entry name" value="DNA UTILIZATION PROTEIN YHGH"/>
    <property type="match status" value="1"/>
</dbReference>
<protein>
    <recommendedName>
        <fullName evidence="2">Phosphoribosyltransferase domain-containing protein</fullName>
    </recommendedName>
</protein>
<evidence type="ECO:0000256" key="1">
    <source>
        <dbReference type="ARBA" id="ARBA00008007"/>
    </source>
</evidence>
<comment type="similarity">
    <text evidence="1">Belongs to the ComF/GntX family.</text>
</comment>
<reference evidence="3 4" key="1">
    <citation type="journal article" date="2004" name="Nat. Genet.">
        <title>Evidence in the Legionella pneumophila genome for exploitation of host cell functions and high genome plasticity.</title>
        <authorList>
            <person name="Cazalet C."/>
            <person name="Rusniok C."/>
            <person name="Bruggemann H."/>
            <person name="Zidane N."/>
            <person name="Magnier A."/>
            <person name="Ma L."/>
            <person name="Tichit M."/>
            <person name="Jarraud S."/>
            <person name="Bouchier C."/>
            <person name="Vandenesch F."/>
            <person name="Kunst F."/>
            <person name="Etienne J."/>
            <person name="Glaser P."/>
            <person name="Buchrieser C."/>
        </authorList>
    </citation>
    <scope>NUCLEOTIDE SEQUENCE [LARGE SCALE GENOMIC DNA]</scope>
    <source>
        <strain evidence="3 4">Lens</strain>
    </source>
</reference>
<dbReference type="Proteomes" id="UP000002517">
    <property type="component" value="Chromosome"/>
</dbReference>
<sequence>MLQKFLSITQNLRLPSICTLCNQFHKSQLAVCSNCMEFMKQLGSCCQYCAYPLSDDTYLVCGQCVRKRPSFDSAYIAYRFEEPLRSLIHQFKYHNGLYLASFLKQLLLNALPKSALKPDCLIPVPMHPKRLKRRGFNQAAVLTRLLARQLNIPYDLYYCQKIINTASQANLDGEQRRKNLRHAFYVPHVTYEHVMIVDDLLTTGSTANEMAHTLKNAGVKRVDICCCARAVTKN</sequence>
<dbReference type="InterPro" id="IPR000836">
    <property type="entry name" value="PRTase_dom"/>
</dbReference>
<organism evidence="3 4">
    <name type="scientific">Legionella pneumophila (strain Lens)</name>
    <dbReference type="NCBI Taxonomy" id="297245"/>
    <lineage>
        <taxon>Bacteria</taxon>
        <taxon>Pseudomonadati</taxon>
        <taxon>Pseudomonadota</taxon>
        <taxon>Gammaproteobacteria</taxon>
        <taxon>Legionellales</taxon>
        <taxon>Legionellaceae</taxon>
        <taxon>Legionella</taxon>
    </lineage>
</organism>
<dbReference type="HOGENOM" id="CLU_054549_0_0_6"/>
<dbReference type="InterPro" id="IPR029057">
    <property type="entry name" value="PRTase-like"/>
</dbReference>
<evidence type="ECO:0000259" key="2">
    <source>
        <dbReference type="Pfam" id="PF00156"/>
    </source>
</evidence>
<proteinExistence type="inferred from homology"/>
<dbReference type="InterPro" id="IPR051910">
    <property type="entry name" value="ComF/GntX_DNA_util-trans"/>
</dbReference>
<evidence type="ECO:0000313" key="4">
    <source>
        <dbReference type="Proteomes" id="UP000002517"/>
    </source>
</evidence>
<name>Q5WUB6_LEGPL</name>
<dbReference type="PANTHER" id="PTHR47505:SF1">
    <property type="entry name" value="DNA UTILIZATION PROTEIN YHGH"/>
    <property type="match status" value="1"/>
</dbReference>
<gene>
    <name evidence="3" type="ordered locus">lpl2252</name>
</gene>
<dbReference type="KEGG" id="lpf:lpl2252"/>
<evidence type="ECO:0000313" key="3">
    <source>
        <dbReference type="EMBL" id="CAH16492.1"/>
    </source>
</evidence>
<dbReference type="LegioList" id="lpl2252"/>
<accession>Q5WUB6</accession>
<dbReference type="CDD" id="cd06223">
    <property type="entry name" value="PRTases_typeI"/>
    <property type="match status" value="1"/>
</dbReference>
<dbReference type="EMBL" id="CR628337">
    <property type="protein sequence ID" value="CAH16492.1"/>
    <property type="molecule type" value="Genomic_DNA"/>
</dbReference>
<dbReference type="SUPFAM" id="SSF53271">
    <property type="entry name" value="PRTase-like"/>
    <property type="match status" value="1"/>
</dbReference>
<feature type="domain" description="Phosphoribosyltransferase" evidence="2">
    <location>
        <begin position="140"/>
        <end position="228"/>
    </location>
</feature>
<dbReference type="RefSeq" id="WP_011216223.1">
    <property type="nucleotide sequence ID" value="NC_006369.1"/>
</dbReference>